<gene>
    <name evidence="1" type="ORF">SCUCBS95973_008884</name>
</gene>
<keyword evidence="2" id="KW-1185">Reference proteome</keyword>
<name>A0ABP0CR66_9PEZI</name>
<dbReference type="EMBL" id="CAWUHB010000083">
    <property type="protein sequence ID" value="CAK7234288.1"/>
    <property type="molecule type" value="Genomic_DNA"/>
</dbReference>
<evidence type="ECO:0000313" key="1">
    <source>
        <dbReference type="EMBL" id="CAK7234288.1"/>
    </source>
</evidence>
<dbReference type="InterPro" id="IPR009003">
    <property type="entry name" value="Peptidase_S1_PA"/>
</dbReference>
<protein>
    <submittedName>
        <fullName evidence="1">Uncharacterized protein</fullName>
    </submittedName>
</protein>
<proteinExistence type="predicted"/>
<dbReference type="Proteomes" id="UP001642405">
    <property type="component" value="Unassembled WGS sequence"/>
</dbReference>
<organism evidence="1 2">
    <name type="scientific">Sporothrix curviconia</name>
    <dbReference type="NCBI Taxonomy" id="1260050"/>
    <lineage>
        <taxon>Eukaryota</taxon>
        <taxon>Fungi</taxon>
        <taxon>Dikarya</taxon>
        <taxon>Ascomycota</taxon>
        <taxon>Pezizomycotina</taxon>
        <taxon>Sordariomycetes</taxon>
        <taxon>Sordariomycetidae</taxon>
        <taxon>Ophiostomatales</taxon>
        <taxon>Ophiostomataceae</taxon>
        <taxon>Sporothrix</taxon>
    </lineage>
</organism>
<dbReference type="SUPFAM" id="SSF50494">
    <property type="entry name" value="Trypsin-like serine proteases"/>
    <property type="match status" value="1"/>
</dbReference>
<comment type="caution">
    <text evidence="1">The sequence shown here is derived from an EMBL/GenBank/DDBJ whole genome shotgun (WGS) entry which is preliminary data.</text>
</comment>
<accession>A0ABP0CR66</accession>
<sequence>MPQPLAYLDPNLPEGARVVLPLLEPPSEFEAKAYYWSFPSQPRLLGRTSSGTTPWWRLSQPENDDTIQFGPYAGLETATMCGPVGTHAIHACWWSSTLPRVRTALASIPWTSIDVLRIGRTEVRKRDRPVIVWVGVSPSRVLPWPQIASALRAVRQALDADGLFNVQCEMRQSEVIKAAGTGPRLVSPQAISTAVGQPISPAHNDTTTGTLGLFLEPASEPGKKRDDDGSAVWALTCHHVALPTAASRTGPPTSMLLPTAATLNSALVKINRVIATHQEIIDESRSSALLRPSQATVQASKATVDRSLQLRDALRSFQESGEARIVGPVHHSPPIAVKFSEGKYRYTSDWALVTLDRAKFPVGYKFDNVVDLQTNTNIDVLCQLVNDHISSFGGRPKSRFEPPKGNIFRLRGIVPRQEMLGGRPAHDLVANHDGDPHLIVLKRGFTTELTAGVVLDIESVTRQFAGGVGSESTEITVVHLSGQRKYKGELSKFSARGDSGAAVFDLRGRIVGMMTGGSGGEDKIDTSYVTYFDFLRREIGQQLKTPVRACESGPA</sequence>
<evidence type="ECO:0000313" key="2">
    <source>
        <dbReference type="Proteomes" id="UP001642405"/>
    </source>
</evidence>
<reference evidence="1 2" key="1">
    <citation type="submission" date="2024-01" db="EMBL/GenBank/DDBJ databases">
        <authorList>
            <person name="Allen C."/>
            <person name="Tagirdzhanova G."/>
        </authorList>
    </citation>
    <scope>NUCLEOTIDE SEQUENCE [LARGE SCALE GENOMIC DNA]</scope>
</reference>